<proteinExistence type="predicted"/>
<dbReference type="EMBL" id="BFEA01000754">
    <property type="protein sequence ID" value="GBG89687.1"/>
    <property type="molecule type" value="Genomic_DNA"/>
</dbReference>
<feature type="compositionally biased region" description="Basic and acidic residues" evidence="1">
    <location>
        <begin position="553"/>
        <end position="582"/>
    </location>
</feature>
<organism evidence="2 3">
    <name type="scientific">Chara braunii</name>
    <name type="common">Braun's stonewort</name>
    <dbReference type="NCBI Taxonomy" id="69332"/>
    <lineage>
        <taxon>Eukaryota</taxon>
        <taxon>Viridiplantae</taxon>
        <taxon>Streptophyta</taxon>
        <taxon>Charophyceae</taxon>
        <taxon>Charales</taxon>
        <taxon>Characeae</taxon>
        <taxon>Chara</taxon>
    </lineage>
</organism>
<keyword evidence="3" id="KW-1185">Reference proteome</keyword>
<evidence type="ECO:0000256" key="1">
    <source>
        <dbReference type="SAM" id="MobiDB-lite"/>
    </source>
</evidence>
<dbReference type="Gramene" id="GBG89687">
    <property type="protein sequence ID" value="GBG89687"/>
    <property type="gene ID" value="CBR_g49540"/>
</dbReference>
<feature type="region of interest" description="Disordered" evidence="1">
    <location>
        <begin position="895"/>
        <end position="937"/>
    </location>
</feature>
<sequence>MLRCTFCNKVFQGTQFYATKHFTQQNYCKKVSDDALYQIAQKCTHCFEADQVERVWRFAHERGLDVPRSSAMGGEAEHPTQGVGEGEDTARYAEGGVARYGEGAGAAEEDKADVDLEVGMAEGEQTPRGEGGVPKSDPMARQRAVDSLDWEQKCGKKPVPPEMTCTPSSSKSVVPERACTPGSSKRKEGGAHVSATNAGKRLQQQKMTDTYGGEWIGQWRKAFFRWVYSSGIAFNAFRNTPYRDLQQVALRQPGGAPLPVLSSHNEIASMRAVEIHREELAEELEEVRESLWDRLQGMMTREDGRAWARIPWSRDVRDMARWVRRQIRWLPWWERMRAIKHVMDPVMDLLRRMDRGGQFMSLVVEWTRDLARLVRDACIPLGQSFSDRVMRRVQARIQHMMDPAHCAAFLLNPRHRDVQAVHEGIHTKKCNQLAFEKVVHLVEITANVRLMGYRRAGCGYVLPWQRDEGMLDAQAGLDVEPVRSGARSGMREEEIEEQAALIVRDPIGASASPPVESVFSARATIFRPYPRDDDSADERESEAAGDPMLPIPREIDELHEEGDVRDERTHTTRRAAEQRDMDMMGGEEFWGSFGGTEERSPTTAREDTCSRTTLREETPAPMTASEESGPTTTAWERTTVSSTAQEQMPAPTTTREQTSIPATQSAPSSQSPLSRHSIPASAPTAPVRHDERSPAPVGREDLGSSLRIRGHGSLFSVARQLVLDPRASTDLGEMGVHSGAPPGEERERRAEEHGAAGGGVEGIRGMEEEVAGAVGGVVEVDDGAHVKREEAMARVDDGEHVEGVEGVLPSEVEREHDVARTQVEREEGVAGVDDGDAQVEMEEDVKREDATALFGGEEGVVGGDVAHGRGEGGDDLDPIVRRFVDDEIGPALAGLTPGTRRALGASPSGQRGASGLGMGDFMDMSLGDPPSPSHADREDAACALAAAGYSNKEIEQAFAGRSRRETDSLQQGCEEVVEQPQAEREDAPAANIPGGSSSLVPFTGMRMTTTMRPVRPCVQGSDPGEVAFVQVPPLIVVDLGSEPTLHTPVTGRRAPQDTNRPLDFTELARATAALAAAARVVRDQTSRMSGVARPRPMPATGGAALEESSGAEGLGMPRGSRREKIVAEVSQVSARLVRVRMGADPVTVVEDDPETEPAYEKAPQEGDEYRDDEGREEEESDSGDDDSYHDDDDEPSPPPRHGSRRRHDDVDDPSRPGPRETRSRRRRESSVATVPGRGSVSSTRSTSGTSGARQRGSDKGKGSQRY</sequence>
<feature type="region of interest" description="Disordered" evidence="1">
    <location>
        <begin position="1086"/>
        <end position="1123"/>
    </location>
</feature>
<reference evidence="2 3" key="1">
    <citation type="journal article" date="2018" name="Cell">
        <title>The Chara Genome: Secondary Complexity and Implications for Plant Terrestrialization.</title>
        <authorList>
            <person name="Nishiyama T."/>
            <person name="Sakayama H."/>
            <person name="Vries J.D."/>
            <person name="Buschmann H."/>
            <person name="Saint-Marcoux D."/>
            <person name="Ullrich K.K."/>
            <person name="Haas F.B."/>
            <person name="Vanderstraeten L."/>
            <person name="Becker D."/>
            <person name="Lang D."/>
            <person name="Vosolsobe S."/>
            <person name="Rombauts S."/>
            <person name="Wilhelmsson P.K.I."/>
            <person name="Janitza P."/>
            <person name="Kern R."/>
            <person name="Heyl A."/>
            <person name="Rumpler F."/>
            <person name="Villalobos L.I.A.C."/>
            <person name="Clay J.M."/>
            <person name="Skokan R."/>
            <person name="Toyoda A."/>
            <person name="Suzuki Y."/>
            <person name="Kagoshima H."/>
            <person name="Schijlen E."/>
            <person name="Tajeshwar N."/>
            <person name="Catarino B."/>
            <person name="Hetherington A.J."/>
            <person name="Saltykova A."/>
            <person name="Bonnot C."/>
            <person name="Breuninger H."/>
            <person name="Symeonidi A."/>
            <person name="Radhakrishnan G.V."/>
            <person name="Van Nieuwerburgh F."/>
            <person name="Deforce D."/>
            <person name="Chang C."/>
            <person name="Karol K.G."/>
            <person name="Hedrich R."/>
            <person name="Ulvskov P."/>
            <person name="Glockner G."/>
            <person name="Delwiche C.F."/>
            <person name="Petrasek J."/>
            <person name="Van de Peer Y."/>
            <person name="Friml J."/>
            <person name="Beilby M."/>
            <person name="Dolan L."/>
            <person name="Kohara Y."/>
            <person name="Sugano S."/>
            <person name="Fujiyama A."/>
            <person name="Delaux P.-M."/>
            <person name="Quint M."/>
            <person name="TheiBen G."/>
            <person name="Hagemann M."/>
            <person name="Harholt J."/>
            <person name="Dunand C."/>
            <person name="Zachgo S."/>
            <person name="Langdale J."/>
            <person name="Maumus F."/>
            <person name="Straeten D.V.D."/>
            <person name="Gould S.B."/>
            <person name="Rensing S.A."/>
        </authorList>
    </citation>
    <scope>NUCLEOTIDE SEQUENCE [LARGE SCALE GENOMIC DNA]</scope>
    <source>
        <strain evidence="2 3">S276</strain>
    </source>
</reference>
<gene>
    <name evidence="2" type="ORF">CBR_g49540</name>
</gene>
<protein>
    <submittedName>
        <fullName evidence="2">Uncharacterized protein</fullName>
    </submittedName>
</protein>
<feature type="compositionally biased region" description="Acidic residues" evidence="1">
    <location>
        <begin position="1165"/>
        <end position="1195"/>
    </location>
</feature>
<feature type="region of interest" description="Disordered" evidence="1">
    <location>
        <begin position="67"/>
        <end position="87"/>
    </location>
</feature>
<feature type="compositionally biased region" description="Low complexity" evidence="1">
    <location>
        <begin position="658"/>
        <end position="679"/>
    </location>
</feature>
<evidence type="ECO:0000313" key="2">
    <source>
        <dbReference type="EMBL" id="GBG89687.1"/>
    </source>
</evidence>
<feature type="region of interest" description="Disordered" evidence="1">
    <location>
        <begin position="979"/>
        <end position="1001"/>
    </location>
</feature>
<dbReference type="Proteomes" id="UP000265515">
    <property type="component" value="Unassembled WGS sequence"/>
</dbReference>
<accession>A0A388M533</accession>
<dbReference type="AlphaFoldDB" id="A0A388M533"/>
<feature type="region of interest" description="Disordered" evidence="1">
    <location>
        <begin position="154"/>
        <end position="205"/>
    </location>
</feature>
<feature type="compositionally biased region" description="Basic and acidic residues" evidence="1">
    <location>
        <begin position="1206"/>
        <end position="1221"/>
    </location>
</feature>
<feature type="compositionally biased region" description="Basic and acidic residues" evidence="1">
    <location>
        <begin position="687"/>
        <end position="702"/>
    </location>
</feature>
<feature type="region of interest" description="Disordered" evidence="1">
    <location>
        <begin position="728"/>
        <end position="760"/>
    </location>
</feature>
<feature type="compositionally biased region" description="Basic and acidic residues" evidence="1">
    <location>
        <begin position="596"/>
        <end position="618"/>
    </location>
</feature>
<feature type="compositionally biased region" description="Polar residues" evidence="1">
    <location>
        <begin position="194"/>
        <end position="205"/>
    </location>
</feature>
<feature type="compositionally biased region" description="Low complexity" evidence="1">
    <location>
        <begin position="1236"/>
        <end position="1254"/>
    </location>
</feature>
<comment type="caution">
    <text evidence="2">The sequence shown here is derived from an EMBL/GenBank/DDBJ whole genome shotgun (WGS) entry which is preliminary data.</text>
</comment>
<feature type="compositionally biased region" description="Polar residues" evidence="1">
    <location>
        <begin position="625"/>
        <end position="657"/>
    </location>
</feature>
<name>A0A388M533_CHABU</name>
<feature type="compositionally biased region" description="Basic and acidic residues" evidence="1">
    <location>
        <begin position="1255"/>
        <end position="1266"/>
    </location>
</feature>
<evidence type="ECO:0000313" key="3">
    <source>
        <dbReference type="Proteomes" id="UP000265515"/>
    </source>
</evidence>
<feature type="region of interest" description="Disordered" evidence="1">
    <location>
        <begin position="528"/>
        <end position="704"/>
    </location>
</feature>
<feature type="region of interest" description="Disordered" evidence="1">
    <location>
        <begin position="1145"/>
        <end position="1266"/>
    </location>
</feature>
<feature type="compositionally biased region" description="Basic and acidic residues" evidence="1">
    <location>
        <begin position="743"/>
        <end position="754"/>
    </location>
</feature>